<name>A0AAE1K3Z9_PETCI</name>
<dbReference type="EMBL" id="JAWQEG010004334">
    <property type="protein sequence ID" value="KAK3862075.1"/>
    <property type="molecule type" value="Genomic_DNA"/>
</dbReference>
<reference evidence="1" key="1">
    <citation type="submission" date="2023-10" db="EMBL/GenBank/DDBJ databases">
        <title>Genome assemblies of two species of porcelain crab, Petrolisthes cinctipes and Petrolisthes manimaculis (Anomura: Porcellanidae).</title>
        <authorList>
            <person name="Angst P."/>
        </authorList>
    </citation>
    <scope>NUCLEOTIDE SEQUENCE</scope>
    <source>
        <strain evidence="1">PB745_01</strain>
        <tissue evidence="1">Gill</tissue>
    </source>
</reference>
<protein>
    <submittedName>
        <fullName evidence="1">Uncharacterized protein</fullName>
    </submittedName>
</protein>
<evidence type="ECO:0000313" key="1">
    <source>
        <dbReference type="EMBL" id="KAK3862075.1"/>
    </source>
</evidence>
<comment type="caution">
    <text evidence="1">The sequence shown here is derived from an EMBL/GenBank/DDBJ whole genome shotgun (WGS) entry which is preliminary data.</text>
</comment>
<keyword evidence="2" id="KW-1185">Reference proteome</keyword>
<dbReference type="AlphaFoldDB" id="A0AAE1K3Z9"/>
<gene>
    <name evidence="1" type="ORF">Pcinc_032029</name>
</gene>
<dbReference type="Proteomes" id="UP001286313">
    <property type="component" value="Unassembled WGS sequence"/>
</dbReference>
<evidence type="ECO:0000313" key="2">
    <source>
        <dbReference type="Proteomes" id="UP001286313"/>
    </source>
</evidence>
<sequence>MVVARLVTGCDSNQASHYHWQWSAWPLVMTVVILSCDNSPTDSVVVVATLVSCGGSGHWSVVVMVGMLVCCHDSSHPGQLSRYWLHWAGWGGVGQGMCDPTALPHPVMTRSLL</sequence>
<organism evidence="1 2">
    <name type="scientific">Petrolisthes cinctipes</name>
    <name type="common">Flat porcelain crab</name>
    <dbReference type="NCBI Taxonomy" id="88211"/>
    <lineage>
        <taxon>Eukaryota</taxon>
        <taxon>Metazoa</taxon>
        <taxon>Ecdysozoa</taxon>
        <taxon>Arthropoda</taxon>
        <taxon>Crustacea</taxon>
        <taxon>Multicrustacea</taxon>
        <taxon>Malacostraca</taxon>
        <taxon>Eumalacostraca</taxon>
        <taxon>Eucarida</taxon>
        <taxon>Decapoda</taxon>
        <taxon>Pleocyemata</taxon>
        <taxon>Anomura</taxon>
        <taxon>Galatheoidea</taxon>
        <taxon>Porcellanidae</taxon>
        <taxon>Petrolisthes</taxon>
    </lineage>
</organism>
<proteinExistence type="predicted"/>
<accession>A0AAE1K3Z9</accession>